<evidence type="ECO:0000313" key="1">
    <source>
        <dbReference type="EMBL" id="SEJ73634.1"/>
    </source>
</evidence>
<organism evidence="1 2">
    <name type="scientific">Dyadobacter koreensis</name>
    <dbReference type="NCBI Taxonomy" id="408657"/>
    <lineage>
        <taxon>Bacteria</taxon>
        <taxon>Pseudomonadati</taxon>
        <taxon>Bacteroidota</taxon>
        <taxon>Cytophagia</taxon>
        <taxon>Cytophagales</taxon>
        <taxon>Spirosomataceae</taxon>
        <taxon>Dyadobacter</taxon>
    </lineage>
</organism>
<keyword evidence="2" id="KW-1185">Reference proteome</keyword>
<name>A0A1H7B9R7_9BACT</name>
<evidence type="ECO:0000313" key="2">
    <source>
        <dbReference type="Proteomes" id="UP000199532"/>
    </source>
</evidence>
<proteinExistence type="predicted"/>
<protein>
    <submittedName>
        <fullName evidence="1">Uncharacterized protein</fullName>
    </submittedName>
</protein>
<sequence length="39" mass="4448">MNSNTQVIVNLPGEFGASDHHNSEIKDMMFRLKLTMLNN</sequence>
<dbReference type="EMBL" id="FNXY01000015">
    <property type="protein sequence ID" value="SEJ73634.1"/>
    <property type="molecule type" value="Genomic_DNA"/>
</dbReference>
<accession>A0A1H7B9R7</accession>
<dbReference type="Proteomes" id="UP000199532">
    <property type="component" value="Unassembled WGS sequence"/>
</dbReference>
<gene>
    <name evidence="1" type="ORF">SAMN04487995_6195</name>
</gene>
<reference evidence="1 2" key="1">
    <citation type="submission" date="2016-10" db="EMBL/GenBank/DDBJ databases">
        <authorList>
            <person name="de Groot N.N."/>
        </authorList>
    </citation>
    <scope>NUCLEOTIDE SEQUENCE [LARGE SCALE GENOMIC DNA]</scope>
    <source>
        <strain evidence="1 2">DSM 19938</strain>
    </source>
</reference>
<dbReference type="AlphaFoldDB" id="A0A1H7B9R7"/>